<sequence length="82" mass="9077">MACSAVRFARKQQIVIRTDEPTRRHCRHVREGLRFGEGSPGLPHGRRKWPGHSIQGIDGPTATTGRHEGLEGCMLPLAGFSF</sequence>
<dbReference type="AlphaFoldDB" id="Q5Z6H4"/>
<evidence type="ECO:0000256" key="1">
    <source>
        <dbReference type="SAM" id="MobiDB-lite"/>
    </source>
</evidence>
<dbReference type="Proteomes" id="UP000000763">
    <property type="component" value="Chromosome 6"/>
</dbReference>
<protein>
    <submittedName>
        <fullName evidence="3">Uncharacterized protein</fullName>
    </submittedName>
</protein>
<accession>Q5Z6H4</accession>
<evidence type="ECO:0000313" key="2">
    <source>
        <dbReference type="EMBL" id="BAD53909.1"/>
    </source>
</evidence>
<gene>
    <name evidence="3" type="ORF">P0028E05.15</name>
    <name evidence="2" type="ORF">P0622F03.41</name>
</gene>
<proteinExistence type="predicted"/>
<evidence type="ECO:0000313" key="3">
    <source>
        <dbReference type="EMBL" id="BAD54445.1"/>
    </source>
</evidence>
<dbReference type="EMBL" id="AP003771">
    <property type="protein sequence ID" value="BAD53909.1"/>
    <property type="molecule type" value="Genomic_DNA"/>
</dbReference>
<organism evidence="3 4">
    <name type="scientific">Oryza sativa subsp. japonica</name>
    <name type="common">Rice</name>
    <dbReference type="NCBI Taxonomy" id="39947"/>
    <lineage>
        <taxon>Eukaryota</taxon>
        <taxon>Viridiplantae</taxon>
        <taxon>Streptophyta</taxon>
        <taxon>Embryophyta</taxon>
        <taxon>Tracheophyta</taxon>
        <taxon>Spermatophyta</taxon>
        <taxon>Magnoliopsida</taxon>
        <taxon>Liliopsida</taxon>
        <taxon>Poales</taxon>
        <taxon>Poaceae</taxon>
        <taxon>BOP clade</taxon>
        <taxon>Oryzoideae</taxon>
        <taxon>Oryzeae</taxon>
        <taxon>Oryzinae</taxon>
        <taxon>Oryza</taxon>
        <taxon>Oryza sativa</taxon>
    </lineage>
</organism>
<reference evidence="4" key="4">
    <citation type="journal article" date="2008" name="Nucleic Acids Res.">
        <title>The rice annotation project database (RAP-DB): 2008 update.</title>
        <authorList>
            <consortium name="The rice annotation project (RAP)"/>
        </authorList>
    </citation>
    <scope>GENOME REANNOTATION</scope>
    <source>
        <strain evidence="4">cv. Nipponbare</strain>
    </source>
</reference>
<dbReference type="EMBL" id="AP005445">
    <property type="protein sequence ID" value="BAD54445.1"/>
    <property type="molecule type" value="Genomic_DNA"/>
</dbReference>
<reference evidence="4" key="3">
    <citation type="journal article" date="2005" name="Nature">
        <title>The map-based sequence of the rice genome.</title>
        <authorList>
            <consortium name="International rice genome sequencing project (IRGSP)"/>
            <person name="Matsumoto T."/>
            <person name="Wu J."/>
            <person name="Kanamori H."/>
            <person name="Katayose Y."/>
            <person name="Fujisawa M."/>
            <person name="Namiki N."/>
            <person name="Mizuno H."/>
            <person name="Yamamoto K."/>
            <person name="Antonio B.A."/>
            <person name="Baba T."/>
            <person name="Sakata K."/>
            <person name="Nagamura Y."/>
            <person name="Aoki H."/>
            <person name="Arikawa K."/>
            <person name="Arita K."/>
            <person name="Bito T."/>
            <person name="Chiden Y."/>
            <person name="Fujitsuka N."/>
            <person name="Fukunaka R."/>
            <person name="Hamada M."/>
            <person name="Harada C."/>
            <person name="Hayashi A."/>
            <person name="Hijishita S."/>
            <person name="Honda M."/>
            <person name="Hosokawa S."/>
            <person name="Ichikawa Y."/>
            <person name="Idonuma A."/>
            <person name="Iijima M."/>
            <person name="Ikeda M."/>
            <person name="Ikeno M."/>
            <person name="Ito K."/>
            <person name="Ito S."/>
            <person name="Ito T."/>
            <person name="Ito Y."/>
            <person name="Ito Y."/>
            <person name="Iwabuchi A."/>
            <person name="Kamiya K."/>
            <person name="Karasawa W."/>
            <person name="Kurita K."/>
            <person name="Katagiri S."/>
            <person name="Kikuta A."/>
            <person name="Kobayashi H."/>
            <person name="Kobayashi N."/>
            <person name="Machita K."/>
            <person name="Maehara T."/>
            <person name="Masukawa M."/>
            <person name="Mizubayashi T."/>
            <person name="Mukai Y."/>
            <person name="Nagasaki H."/>
            <person name="Nagata Y."/>
            <person name="Naito S."/>
            <person name="Nakashima M."/>
            <person name="Nakama Y."/>
            <person name="Nakamichi Y."/>
            <person name="Nakamura M."/>
            <person name="Meguro A."/>
            <person name="Negishi M."/>
            <person name="Ohta I."/>
            <person name="Ohta T."/>
            <person name="Okamoto M."/>
            <person name="Ono N."/>
            <person name="Saji S."/>
            <person name="Sakaguchi M."/>
            <person name="Sakai K."/>
            <person name="Shibata M."/>
            <person name="Shimokawa T."/>
            <person name="Song J."/>
            <person name="Takazaki Y."/>
            <person name="Terasawa K."/>
            <person name="Tsugane M."/>
            <person name="Tsuji K."/>
            <person name="Ueda S."/>
            <person name="Waki K."/>
            <person name="Yamagata H."/>
            <person name="Yamamoto M."/>
            <person name="Yamamoto S."/>
            <person name="Yamane H."/>
            <person name="Yoshiki S."/>
            <person name="Yoshihara R."/>
            <person name="Yukawa K."/>
            <person name="Zhong H."/>
            <person name="Yano M."/>
            <person name="Yuan Q."/>
            <person name="Ouyang S."/>
            <person name="Liu J."/>
            <person name="Jones K.M."/>
            <person name="Gansberger K."/>
            <person name="Moffat K."/>
            <person name="Hill J."/>
            <person name="Bera J."/>
            <person name="Fadrosh D."/>
            <person name="Jin S."/>
            <person name="Johri S."/>
            <person name="Kim M."/>
            <person name="Overton L."/>
            <person name="Reardon M."/>
            <person name="Tsitrin T."/>
            <person name="Vuong H."/>
            <person name="Weaver B."/>
            <person name="Ciecko A."/>
            <person name="Tallon L."/>
            <person name="Jackson J."/>
            <person name="Pai G."/>
            <person name="Aken S.V."/>
            <person name="Utterback T."/>
            <person name="Reidmuller S."/>
            <person name="Feldblyum T."/>
            <person name="Hsiao J."/>
            <person name="Zismann V."/>
            <person name="Iobst S."/>
            <person name="de Vazeille A.R."/>
            <person name="Buell C.R."/>
            <person name="Ying K."/>
            <person name="Li Y."/>
            <person name="Lu T."/>
            <person name="Huang Y."/>
            <person name="Zhao Q."/>
            <person name="Feng Q."/>
            <person name="Zhang L."/>
            <person name="Zhu J."/>
            <person name="Weng Q."/>
            <person name="Mu J."/>
            <person name="Lu Y."/>
            <person name="Fan D."/>
            <person name="Liu Y."/>
            <person name="Guan J."/>
            <person name="Zhang Y."/>
            <person name="Yu S."/>
            <person name="Liu X."/>
            <person name="Zhang Y."/>
            <person name="Hong G."/>
            <person name="Han B."/>
            <person name="Choisne N."/>
            <person name="Demange N."/>
            <person name="Orjeda G."/>
            <person name="Samain S."/>
            <person name="Cattolico L."/>
            <person name="Pelletier E."/>
            <person name="Couloux A."/>
            <person name="Segurens B."/>
            <person name="Wincker P."/>
            <person name="D'Hont A."/>
            <person name="Scarpelli C."/>
            <person name="Weissenbach J."/>
            <person name="Salanoubat M."/>
            <person name="Quetier F."/>
            <person name="Yu Y."/>
            <person name="Kim H.R."/>
            <person name="Rambo T."/>
            <person name="Currie J."/>
            <person name="Collura K."/>
            <person name="Luo M."/>
            <person name="Yang T."/>
            <person name="Ammiraju J.S.S."/>
            <person name="Engler F."/>
            <person name="Soderlund C."/>
            <person name="Wing R.A."/>
            <person name="Palmer L.E."/>
            <person name="de la Bastide M."/>
            <person name="Spiegel L."/>
            <person name="Nascimento L."/>
            <person name="Zutavern T."/>
            <person name="O'Shaughnessy A."/>
            <person name="Dike S."/>
            <person name="Dedhia N."/>
            <person name="Preston R."/>
            <person name="Balija V."/>
            <person name="McCombie W.R."/>
            <person name="Chow T."/>
            <person name="Chen H."/>
            <person name="Chung M."/>
            <person name="Chen C."/>
            <person name="Shaw J."/>
            <person name="Wu H."/>
            <person name="Hsiao K."/>
            <person name="Chao Y."/>
            <person name="Chu M."/>
            <person name="Cheng C."/>
            <person name="Hour A."/>
            <person name="Lee P."/>
            <person name="Lin S."/>
            <person name="Lin Y."/>
            <person name="Liou J."/>
            <person name="Liu S."/>
            <person name="Hsing Y."/>
            <person name="Raghuvanshi S."/>
            <person name="Mohanty A."/>
            <person name="Bharti A.K."/>
            <person name="Gaur A."/>
            <person name="Gupta V."/>
            <person name="Kumar D."/>
            <person name="Ravi V."/>
            <person name="Vij S."/>
            <person name="Kapur A."/>
            <person name="Khurana P."/>
            <person name="Khurana P."/>
            <person name="Khurana J.P."/>
            <person name="Tyagi A.K."/>
            <person name="Gaikwad K."/>
            <person name="Singh A."/>
            <person name="Dalal V."/>
            <person name="Srivastava S."/>
            <person name="Dixit A."/>
            <person name="Pal A.K."/>
            <person name="Ghazi I.A."/>
            <person name="Yadav M."/>
            <person name="Pandit A."/>
            <person name="Bhargava A."/>
            <person name="Sureshbabu K."/>
            <person name="Batra K."/>
            <person name="Sharma T.R."/>
            <person name="Mohapatra T."/>
            <person name="Singh N.K."/>
            <person name="Messing J."/>
            <person name="Nelson A.B."/>
            <person name="Fuks G."/>
            <person name="Kavchok S."/>
            <person name="Keizer G."/>
            <person name="Linton E."/>
            <person name="Llaca V."/>
            <person name="Song R."/>
            <person name="Tanyolac B."/>
            <person name="Young S."/>
            <person name="Ho-Il K."/>
            <person name="Hahn J.H."/>
            <person name="Sangsakoo G."/>
            <person name="Vanavichit A."/>
            <person name="de Mattos Luiz.A.T."/>
            <person name="Zimmer P.D."/>
            <person name="Malone G."/>
            <person name="Dellagostin O."/>
            <person name="de Oliveira A.C."/>
            <person name="Bevan M."/>
            <person name="Bancroft I."/>
            <person name="Minx P."/>
            <person name="Cordum H."/>
            <person name="Wilson R."/>
            <person name="Cheng Z."/>
            <person name="Jin W."/>
            <person name="Jiang J."/>
            <person name="Leong S.A."/>
            <person name="Iwama H."/>
            <person name="Gojobori T."/>
            <person name="Itoh T."/>
            <person name="Niimura Y."/>
            <person name="Fujii Y."/>
            <person name="Habara T."/>
            <person name="Sakai H."/>
            <person name="Sato Y."/>
            <person name="Wilson G."/>
            <person name="Kumar K."/>
            <person name="McCouch S."/>
            <person name="Juretic N."/>
            <person name="Hoen D."/>
            <person name="Wright S."/>
            <person name="Bruskiewich R."/>
            <person name="Bureau T."/>
            <person name="Miyao A."/>
            <person name="Hirochika H."/>
            <person name="Nishikawa T."/>
            <person name="Kadowaki K."/>
            <person name="Sugiura M."/>
            <person name="Burr B."/>
            <person name="Sasaki T."/>
        </authorList>
    </citation>
    <scope>NUCLEOTIDE SEQUENCE [LARGE SCALE GENOMIC DNA]</scope>
    <source>
        <strain evidence="4">cv. Nipponbare</strain>
    </source>
</reference>
<evidence type="ECO:0000313" key="4">
    <source>
        <dbReference type="Proteomes" id="UP000000763"/>
    </source>
</evidence>
<reference evidence="3" key="2">
    <citation type="submission" date="2002-06" db="EMBL/GenBank/DDBJ databases">
        <title>Oryza sativa nipponbare(GA3) genomic DNA, chromosome 6, PAC clone:P0028E05.</title>
        <authorList>
            <person name="Sasaki T."/>
            <person name="Matsumoto T."/>
            <person name="Katayose Y."/>
        </authorList>
    </citation>
    <scope>NUCLEOTIDE SEQUENCE</scope>
</reference>
<name>Q5Z6H4_ORYSJ</name>
<reference evidence="2" key="1">
    <citation type="submission" date="2001-06" db="EMBL/GenBank/DDBJ databases">
        <title>Oryza sativa nipponbare(GA3) genomic DNA, chromosome 6, PAC clone:P0622F03.</title>
        <authorList>
            <person name="Sasaki T."/>
            <person name="Matsumoto T."/>
            <person name="Yamamoto K."/>
        </authorList>
    </citation>
    <scope>NUCLEOTIDE SEQUENCE</scope>
</reference>
<feature type="region of interest" description="Disordered" evidence="1">
    <location>
        <begin position="34"/>
        <end position="65"/>
    </location>
</feature>